<dbReference type="Proteomes" id="UP000238642">
    <property type="component" value="Unassembled WGS sequence"/>
</dbReference>
<feature type="compositionally biased region" description="Polar residues" evidence="1">
    <location>
        <begin position="65"/>
        <end position="84"/>
    </location>
</feature>
<evidence type="ECO:0000256" key="1">
    <source>
        <dbReference type="SAM" id="MobiDB-lite"/>
    </source>
</evidence>
<evidence type="ECO:0000313" key="3">
    <source>
        <dbReference type="Proteomes" id="UP000238642"/>
    </source>
</evidence>
<evidence type="ECO:0000313" key="2">
    <source>
        <dbReference type="EMBL" id="PRD55847.1"/>
    </source>
</evidence>
<keyword evidence="3" id="KW-1185">Reference proteome</keyword>
<feature type="region of interest" description="Disordered" evidence="1">
    <location>
        <begin position="18"/>
        <end position="38"/>
    </location>
</feature>
<feature type="compositionally biased region" description="Basic and acidic residues" evidence="1">
    <location>
        <begin position="51"/>
        <end position="60"/>
    </location>
</feature>
<dbReference type="AlphaFoldDB" id="A0A2S9JRC5"/>
<reference evidence="2 3" key="1">
    <citation type="submission" date="2018-02" db="EMBL/GenBank/DDBJ databases">
        <title>The draft genome of Sphingobacterium gobiense H7.</title>
        <authorList>
            <person name="Li L."/>
            <person name="Liu L."/>
            <person name="Zhang X."/>
            <person name="Wang T."/>
            <person name="Liang L."/>
        </authorList>
    </citation>
    <scope>NUCLEOTIDE SEQUENCE [LARGE SCALE GENOMIC DNA]</scope>
    <source>
        <strain evidence="2 3">ACCC 05757</strain>
    </source>
</reference>
<protein>
    <submittedName>
        <fullName evidence="2">Uncharacterized protein</fullName>
    </submittedName>
</protein>
<organism evidence="2 3">
    <name type="scientific">Sphingobacterium gobiense</name>
    <dbReference type="NCBI Taxonomy" id="1382456"/>
    <lineage>
        <taxon>Bacteria</taxon>
        <taxon>Pseudomonadati</taxon>
        <taxon>Bacteroidota</taxon>
        <taxon>Sphingobacteriia</taxon>
        <taxon>Sphingobacteriales</taxon>
        <taxon>Sphingobacteriaceae</taxon>
        <taxon>Sphingobacterium</taxon>
    </lineage>
</organism>
<feature type="region of interest" description="Disordered" evidence="1">
    <location>
        <begin position="51"/>
        <end position="84"/>
    </location>
</feature>
<comment type="caution">
    <text evidence="2">The sequence shown here is derived from an EMBL/GenBank/DDBJ whole genome shotgun (WGS) entry which is preliminary data.</text>
</comment>
<proteinExistence type="predicted"/>
<accession>A0A2S9JRC5</accession>
<dbReference type="RefSeq" id="WP_105722089.1">
    <property type="nucleotide sequence ID" value="NZ_PVBS01000001.1"/>
</dbReference>
<dbReference type="EMBL" id="PVBS01000001">
    <property type="protein sequence ID" value="PRD55847.1"/>
    <property type="molecule type" value="Genomic_DNA"/>
</dbReference>
<gene>
    <name evidence="2" type="ORF">C5749_00715</name>
</gene>
<sequence length="84" mass="9049">MAIGIMLASIVLVACNGESASSSTDDNTDSVLHPAEDSGVPLNYLERFRDPDTVDQKIENHSGVPLNNLNRDNSYDTISSPDLD</sequence>
<name>A0A2S9JRC5_9SPHI</name>